<feature type="compositionally biased region" description="Polar residues" evidence="1">
    <location>
        <begin position="14"/>
        <end position="35"/>
    </location>
</feature>
<dbReference type="EMBL" id="JAANBB010000678">
    <property type="protein sequence ID" value="KAF7536313.1"/>
    <property type="molecule type" value="Genomic_DNA"/>
</dbReference>
<organism evidence="2 3">
    <name type="scientific">Cylindrodendrum hubeiense</name>
    <dbReference type="NCBI Taxonomy" id="595255"/>
    <lineage>
        <taxon>Eukaryota</taxon>
        <taxon>Fungi</taxon>
        <taxon>Dikarya</taxon>
        <taxon>Ascomycota</taxon>
        <taxon>Pezizomycotina</taxon>
        <taxon>Sordariomycetes</taxon>
        <taxon>Hypocreomycetidae</taxon>
        <taxon>Hypocreales</taxon>
        <taxon>Nectriaceae</taxon>
        <taxon>Cylindrodendrum</taxon>
    </lineage>
</organism>
<proteinExistence type="predicted"/>
<sequence>MHEWATRWTLRPPSRSTKQQATAGPTTSRASSPGNTLGVGQEGPNRPGRQAQQERRRRGEEASREPPREIPSSKIPPAGKEAALGRSPLGSPPSSPPL</sequence>
<name>A0A9P5L4X3_9HYPO</name>
<evidence type="ECO:0000256" key="1">
    <source>
        <dbReference type="SAM" id="MobiDB-lite"/>
    </source>
</evidence>
<feature type="region of interest" description="Disordered" evidence="1">
    <location>
        <begin position="1"/>
        <end position="98"/>
    </location>
</feature>
<protein>
    <submittedName>
        <fullName evidence="2">Uncharacterized protein</fullName>
    </submittedName>
</protein>
<evidence type="ECO:0000313" key="2">
    <source>
        <dbReference type="EMBL" id="KAF7536313.1"/>
    </source>
</evidence>
<comment type="caution">
    <text evidence="2">The sequence shown here is derived from an EMBL/GenBank/DDBJ whole genome shotgun (WGS) entry which is preliminary data.</text>
</comment>
<keyword evidence="3" id="KW-1185">Reference proteome</keyword>
<evidence type="ECO:0000313" key="3">
    <source>
        <dbReference type="Proteomes" id="UP000722485"/>
    </source>
</evidence>
<feature type="compositionally biased region" description="Basic and acidic residues" evidence="1">
    <location>
        <begin position="52"/>
        <end position="68"/>
    </location>
</feature>
<gene>
    <name evidence="2" type="ORF">G7Z17_g13067</name>
</gene>
<dbReference type="AlphaFoldDB" id="A0A9P5L4X3"/>
<dbReference type="Proteomes" id="UP000722485">
    <property type="component" value="Unassembled WGS sequence"/>
</dbReference>
<accession>A0A9P5L4X3</accession>
<reference evidence="2" key="1">
    <citation type="submission" date="2020-03" db="EMBL/GenBank/DDBJ databases">
        <title>Draft Genome Sequence of Cylindrodendrum hubeiense.</title>
        <authorList>
            <person name="Buettner E."/>
            <person name="Kellner H."/>
        </authorList>
    </citation>
    <scope>NUCLEOTIDE SEQUENCE</scope>
    <source>
        <strain evidence="2">IHI 201604</strain>
    </source>
</reference>